<name>A0A6J5W0G5_PRUAR</name>
<evidence type="ECO:0000256" key="1">
    <source>
        <dbReference type="SAM" id="MobiDB-lite"/>
    </source>
</evidence>
<sequence length="117" mass="12516">MHELLKEMSNAISANQASIIAIQNLLVSHGISGASPSSKTVVSSASPLNSSEPNNSVVKAHADSVSDEDLISTLLKSHKQKIAEEVPYASVNPSPNHVASLVIPIEMRKLPARKRWI</sequence>
<organism evidence="2 3">
    <name type="scientific">Prunus armeniaca</name>
    <name type="common">Apricot</name>
    <name type="synonym">Armeniaca vulgaris</name>
    <dbReference type="NCBI Taxonomy" id="36596"/>
    <lineage>
        <taxon>Eukaryota</taxon>
        <taxon>Viridiplantae</taxon>
        <taxon>Streptophyta</taxon>
        <taxon>Embryophyta</taxon>
        <taxon>Tracheophyta</taxon>
        <taxon>Spermatophyta</taxon>
        <taxon>Magnoliopsida</taxon>
        <taxon>eudicotyledons</taxon>
        <taxon>Gunneridae</taxon>
        <taxon>Pentapetalae</taxon>
        <taxon>rosids</taxon>
        <taxon>fabids</taxon>
        <taxon>Rosales</taxon>
        <taxon>Rosaceae</taxon>
        <taxon>Amygdaloideae</taxon>
        <taxon>Amygdaleae</taxon>
        <taxon>Prunus</taxon>
    </lineage>
</organism>
<dbReference type="AlphaFoldDB" id="A0A6J5W0G5"/>
<accession>A0A6J5W0G5</accession>
<gene>
    <name evidence="2" type="ORF">ORAREDHAP_LOCUS6308</name>
</gene>
<proteinExistence type="predicted"/>
<evidence type="ECO:0000313" key="2">
    <source>
        <dbReference type="EMBL" id="CAB4295070.1"/>
    </source>
</evidence>
<reference evidence="3" key="1">
    <citation type="journal article" date="2020" name="Genome Biol.">
        <title>Gamete binning: chromosome-level and haplotype-resolved genome assembly enabled by high-throughput single-cell sequencing of gamete genomes.</title>
        <authorList>
            <person name="Campoy J.A."/>
            <person name="Sun H."/>
            <person name="Goel M."/>
            <person name="Jiao W.-B."/>
            <person name="Folz-Donahue K."/>
            <person name="Wang N."/>
            <person name="Rubio M."/>
            <person name="Liu C."/>
            <person name="Kukat C."/>
            <person name="Ruiz D."/>
            <person name="Huettel B."/>
            <person name="Schneeberger K."/>
        </authorList>
    </citation>
    <scope>NUCLEOTIDE SEQUENCE [LARGE SCALE GENOMIC DNA]</scope>
    <source>
        <strain evidence="3">cv. Rojo Pasion</strain>
    </source>
</reference>
<keyword evidence="3" id="KW-1185">Reference proteome</keyword>
<evidence type="ECO:0000313" key="3">
    <source>
        <dbReference type="Proteomes" id="UP000507245"/>
    </source>
</evidence>
<protein>
    <submittedName>
        <fullName evidence="2">Uncharacterized protein</fullName>
    </submittedName>
</protein>
<dbReference type="Proteomes" id="UP000507245">
    <property type="component" value="Unassembled WGS sequence"/>
</dbReference>
<dbReference type="EMBL" id="CAEKKB010000001">
    <property type="protein sequence ID" value="CAB4295070.1"/>
    <property type="molecule type" value="Genomic_DNA"/>
</dbReference>
<feature type="region of interest" description="Disordered" evidence="1">
    <location>
        <begin position="34"/>
        <end position="56"/>
    </location>
</feature>
<feature type="compositionally biased region" description="Low complexity" evidence="1">
    <location>
        <begin position="34"/>
        <end position="47"/>
    </location>
</feature>